<evidence type="ECO:0000256" key="1">
    <source>
        <dbReference type="SAM" id="MobiDB-lite"/>
    </source>
</evidence>
<evidence type="ECO:0000313" key="2">
    <source>
        <dbReference type="EMBL" id="KAH9827248.1"/>
    </source>
</evidence>
<sequence>MVATLEEEAQAVERVAVARKKDAACAFKSAQVSSHLSMLPLRELAGVISEIHADKEAAELMKKTFSTPYPLRPTSVAREDVEHALDHDNAGNTQLAEATDRIRD</sequence>
<keyword evidence="3" id="KW-1185">Reference proteome</keyword>
<reference evidence="2 3" key="2">
    <citation type="journal article" date="2021" name="Curr. Genet.">
        <title>Genetic response to nitrogen starvation in the aggressive Eucalyptus foliar pathogen Teratosphaeria destructans.</title>
        <authorList>
            <person name="Havenga M."/>
            <person name="Wingfield B.D."/>
            <person name="Wingfield M.J."/>
            <person name="Dreyer L.L."/>
            <person name="Roets F."/>
            <person name="Aylward J."/>
        </authorList>
    </citation>
    <scope>NUCLEOTIDE SEQUENCE [LARGE SCALE GENOMIC DNA]</scope>
    <source>
        <strain evidence="2">CMW44962</strain>
    </source>
</reference>
<protein>
    <submittedName>
        <fullName evidence="2">Uncharacterized protein</fullName>
    </submittedName>
</protein>
<comment type="caution">
    <text evidence="2">The sequence shown here is derived from an EMBL/GenBank/DDBJ whole genome shotgun (WGS) entry which is preliminary data.</text>
</comment>
<feature type="region of interest" description="Disordered" evidence="1">
    <location>
        <begin position="83"/>
        <end position="104"/>
    </location>
</feature>
<dbReference type="AlphaFoldDB" id="A0A9W7SS04"/>
<proteinExistence type="predicted"/>
<reference evidence="2 3" key="1">
    <citation type="journal article" date="2018" name="IMA Fungus">
        <title>IMA Genome-F 10: Nine draft genome sequences of Claviceps purpurea s.lat., including C. arundinis, C. humidiphila, and C. cf. spartinae, pseudomolecules for the pitch canker pathogen Fusarium circinatum, draft genome of Davidsoniella eucalypti, Grosmannia galeiformis, Quambalaria eucalypti, and Teratosphaeria destructans.</title>
        <authorList>
            <person name="Wingfield B.D."/>
            <person name="Liu M."/>
            <person name="Nguyen H.D."/>
            <person name="Lane F.A."/>
            <person name="Morgan S.W."/>
            <person name="De Vos L."/>
            <person name="Wilken P.M."/>
            <person name="Duong T.A."/>
            <person name="Aylward J."/>
            <person name="Coetzee M.P."/>
            <person name="Dadej K."/>
            <person name="De Beer Z.W."/>
            <person name="Findlay W."/>
            <person name="Havenga M."/>
            <person name="Kolarik M."/>
            <person name="Menzies J.G."/>
            <person name="Naidoo K."/>
            <person name="Pochopski O."/>
            <person name="Shoukouhi P."/>
            <person name="Santana Q.C."/>
            <person name="Seifert K.A."/>
            <person name="Soal N."/>
            <person name="Steenkamp E.T."/>
            <person name="Tatham C.T."/>
            <person name="van der Nest M.A."/>
            <person name="Wingfield M.J."/>
        </authorList>
    </citation>
    <scope>NUCLEOTIDE SEQUENCE [LARGE SCALE GENOMIC DNA]</scope>
    <source>
        <strain evidence="2">CMW44962</strain>
    </source>
</reference>
<dbReference type="EMBL" id="RIBY02001899">
    <property type="protein sequence ID" value="KAH9827248.1"/>
    <property type="molecule type" value="Genomic_DNA"/>
</dbReference>
<evidence type="ECO:0000313" key="3">
    <source>
        <dbReference type="Proteomes" id="UP001138500"/>
    </source>
</evidence>
<organism evidence="2 3">
    <name type="scientific">Teratosphaeria destructans</name>
    <dbReference type="NCBI Taxonomy" id="418781"/>
    <lineage>
        <taxon>Eukaryota</taxon>
        <taxon>Fungi</taxon>
        <taxon>Dikarya</taxon>
        <taxon>Ascomycota</taxon>
        <taxon>Pezizomycotina</taxon>
        <taxon>Dothideomycetes</taxon>
        <taxon>Dothideomycetidae</taxon>
        <taxon>Mycosphaerellales</taxon>
        <taxon>Teratosphaeriaceae</taxon>
        <taxon>Teratosphaeria</taxon>
    </lineage>
</organism>
<dbReference type="Proteomes" id="UP001138500">
    <property type="component" value="Unassembled WGS sequence"/>
</dbReference>
<accession>A0A9W7SS04</accession>
<name>A0A9W7SS04_9PEZI</name>
<gene>
    <name evidence="2" type="ORF">Tdes44962_MAKER09789</name>
</gene>